<name>A0ACC2U8V6_9FUNG</name>
<evidence type="ECO:0000313" key="1">
    <source>
        <dbReference type="EMBL" id="KAJ9083470.1"/>
    </source>
</evidence>
<keyword evidence="2" id="KW-1185">Reference proteome</keyword>
<gene>
    <name evidence="1" type="ORF">DSO57_1034413</name>
</gene>
<protein>
    <submittedName>
        <fullName evidence="1">Uncharacterized protein</fullName>
    </submittedName>
</protein>
<comment type="caution">
    <text evidence="1">The sequence shown here is derived from an EMBL/GenBank/DDBJ whole genome shotgun (WGS) entry which is preliminary data.</text>
</comment>
<organism evidence="1 2">
    <name type="scientific">Entomophthora muscae</name>
    <dbReference type="NCBI Taxonomy" id="34485"/>
    <lineage>
        <taxon>Eukaryota</taxon>
        <taxon>Fungi</taxon>
        <taxon>Fungi incertae sedis</taxon>
        <taxon>Zoopagomycota</taxon>
        <taxon>Entomophthoromycotina</taxon>
        <taxon>Entomophthoromycetes</taxon>
        <taxon>Entomophthorales</taxon>
        <taxon>Entomophthoraceae</taxon>
        <taxon>Entomophthora</taxon>
    </lineage>
</organism>
<sequence length="142" mass="15845">MDLSETASYYPTISVTPCLSRVLPYMMGCCTPLLPLLVSLEYGRVLLHVNILLDDQKAKPRMLVLYKSQGSKLIYIKEALSFTIFEVLVEELLLALETLGEGFLEMKAAALDFFIKDGLKGSELIKLKVHNAPLWPKGANII</sequence>
<evidence type="ECO:0000313" key="2">
    <source>
        <dbReference type="Proteomes" id="UP001165960"/>
    </source>
</evidence>
<proteinExistence type="predicted"/>
<reference evidence="1" key="1">
    <citation type="submission" date="2022-04" db="EMBL/GenBank/DDBJ databases">
        <title>Genome of the entomopathogenic fungus Entomophthora muscae.</title>
        <authorList>
            <person name="Elya C."/>
            <person name="Lovett B.R."/>
            <person name="Lee E."/>
            <person name="Macias A.M."/>
            <person name="Hajek A.E."/>
            <person name="De Bivort B.L."/>
            <person name="Kasson M.T."/>
            <person name="De Fine Licht H.H."/>
            <person name="Stajich J.E."/>
        </authorList>
    </citation>
    <scope>NUCLEOTIDE SEQUENCE</scope>
    <source>
        <strain evidence="1">Berkeley</strain>
    </source>
</reference>
<dbReference type="EMBL" id="QTSX02000996">
    <property type="protein sequence ID" value="KAJ9083470.1"/>
    <property type="molecule type" value="Genomic_DNA"/>
</dbReference>
<accession>A0ACC2U8V6</accession>
<dbReference type="Proteomes" id="UP001165960">
    <property type="component" value="Unassembled WGS sequence"/>
</dbReference>